<proteinExistence type="predicted"/>
<dbReference type="RefSeq" id="WP_139168847.1">
    <property type="nucleotide sequence ID" value="NZ_FMVM01000002.1"/>
</dbReference>
<reference evidence="2" key="1">
    <citation type="submission" date="2016-10" db="EMBL/GenBank/DDBJ databases">
        <authorList>
            <person name="Varghese N."/>
            <person name="Submissions S."/>
        </authorList>
    </citation>
    <scope>NUCLEOTIDE SEQUENCE [LARGE SCALE GENOMIC DNA]</scope>
    <source>
        <strain evidence="2">BL9</strain>
    </source>
</reference>
<name>A0A1G5D4D0_9BACL</name>
<dbReference type="AlphaFoldDB" id="A0A1G5D4D0"/>
<accession>A0A1G5D4D0</accession>
<evidence type="ECO:0000313" key="1">
    <source>
        <dbReference type="EMBL" id="SCY09310.1"/>
    </source>
</evidence>
<protein>
    <submittedName>
        <fullName evidence="1">Uncharacterized protein</fullName>
    </submittedName>
</protein>
<organism evidence="1 2">
    <name type="scientific">Paenibacillus polysaccharolyticus</name>
    <dbReference type="NCBI Taxonomy" id="582692"/>
    <lineage>
        <taxon>Bacteria</taxon>
        <taxon>Bacillati</taxon>
        <taxon>Bacillota</taxon>
        <taxon>Bacilli</taxon>
        <taxon>Bacillales</taxon>
        <taxon>Paenibacillaceae</taxon>
        <taxon>Paenibacillus</taxon>
    </lineage>
</organism>
<keyword evidence="2" id="KW-1185">Reference proteome</keyword>
<evidence type="ECO:0000313" key="2">
    <source>
        <dbReference type="Proteomes" id="UP000198538"/>
    </source>
</evidence>
<dbReference type="STRING" id="582692.SAMN05720606_102320"/>
<dbReference type="NCBIfam" id="NF033737">
    <property type="entry name" value="Amm_Lyn_leader"/>
    <property type="match status" value="1"/>
</dbReference>
<dbReference type="Proteomes" id="UP000198538">
    <property type="component" value="Unassembled WGS sequence"/>
</dbReference>
<dbReference type="EMBL" id="FMVM01000002">
    <property type="protein sequence ID" value="SCY09310.1"/>
    <property type="molecule type" value="Genomic_DNA"/>
</dbReference>
<sequence length="36" mass="4134">MADTVELEELDLELDDLDDIDFELEEIEDKIAPLAL</sequence>
<gene>
    <name evidence="1" type="ORF">SAMN05720606_102320</name>
</gene>